<proteinExistence type="predicted"/>
<gene>
    <name evidence="2" type="ORF">UFOPK2996_00908</name>
</gene>
<protein>
    <submittedName>
        <fullName evidence="2">Unannotated protein</fullName>
    </submittedName>
</protein>
<feature type="transmembrane region" description="Helical" evidence="1">
    <location>
        <begin position="21"/>
        <end position="42"/>
    </location>
</feature>
<evidence type="ECO:0000313" key="2">
    <source>
        <dbReference type="EMBL" id="CAB4798019.1"/>
    </source>
</evidence>
<keyword evidence="1" id="KW-0472">Membrane</keyword>
<dbReference type="EMBL" id="CAFAAH010000114">
    <property type="protein sequence ID" value="CAB4798019.1"/>
    <property type="molecule type" value="Genomic_DNA"/>
</dbReference>
<organism evidence="2">
    <name type="scientific">freshwater metagenome</name>
    <dbReference type="NCBI Taxonomy" id="449393"/>
    <lineage>
        <taxon>unclassified sequences</taxon>
        <taxon>metagenomes</taxon>
        <taxon>ecological metagenomes</taxon>
    </lineage>
</organism>
<keyword evidence="1" id="KW-1133">Transmembrane helix</keyword>
<sequence length="147" mass="15627">MAMRLIAKRVGREDGSAVVETAFLGSLIFGIIIQSIVLFGTLQRAALATSAASREVGRVVVLSQGDPEAAMRARYVVIAAARDHGLGDDDLAVSVTGARSRGGFLRVEVRTNVRVFGIPLLERFIPSPSIPVVATHTVRLDKYASAP</sequence>
<name>A0A6J6XN99_9ZZZZ</name>
<keyword evidence="1" id="KW-0812">Transmembrane</keyword>
<dbReference type="AlphaFoldDB" id="A0A6J6XN99"/>
<accession>A0A6J6XN99</accession>
<reference evidence="2" key="1">
    <citation type="submission" date="2020-05" db="EMBL/GenBank/DDBJ databases">
        <authorList>
            <person name="Chiriac C."/>
            <person name="Salcher M."/>
            <person name="Ghai R."/>
            <person name="Kavagutti S V."/>
        </authorList>
    </citation>
    <scope>NUCLEOTIDE SEQUENCE</scope>
</reference>
<evidence type="ECO:0000256" key="1">
    <source>
        <dbReference type="SAM" id="Phobius"/>
    </source>
</evidence>